<dbReference type="PROSITE" id="PS50181">
    <property type="entry name" value="FBOX"/>
    <property type="match status" value="1"/>
</dbReference>
<evidence type="ECO:0000259" key="2">
    <source>
        <dbReference type="PROSITE" id="PS50181"/>
    </source>
</evidence>
<feature type="transmembrane region" description="Helical" evidence="1">
    <location>
        <begin position="43"/>
        <end position="65"/>
    </location>
</feature>
<dbReference type="AlphaFoldDB" id="A0AAW0C7B9"/>
<sequence length="584" mass="67384">MTSHRRKLARLNTLPEYASVESFPLPSHARSGTDLEINVQSKLLLSVPLDIIFLICSFLPVKSLFELTRTCRMFRNTLLSQTGVSIWIALRNSFDAPPPMPGMSESQWAHLLWGSGTHCQVCGTTNVKRVDFILRKRICFACVKKKGIPRGGFKRRYRGADPIVLDFVLPTSGGSRGANGGYYNCEEIGKVVEELGLCRESKEKDEYIQERKDFLRECEEHARRCERWVAEYRARKTDETDSLCAARLQAIHKLLRDMGYSEDDMEDVEFLQCARRPTPLTDQSWKMISPSVIACIRGHRTFRMIEEDDGILASRRIMFDRLFTEYRRSLKPHQWRRLPSVETIRLLHPVNEVLVRPDSQPIVEKDLLALSETLRHEVECWITEQRQDLVADLEEELGYLTPSEVEVCPKPEPRSLDLAVTVIRCYQCFRHWSTLEGAIRHLHTESCRRENHLQISRMFKWIHSLVARLLVIKSNLDVDSATPDDMDDLGAFYQCVACNQHESEPFIGTWRECVISHTHLSSVPRFKVLDEAGSPEDRRECWACNICNAHVDKLATRSGLLEHLKSKHQVNRARAPRDFFYSGE</sequence>
<gene>
    <name evidence="3" type="ORF">VNI00_012389</name>
</gene>
<comment type="caution">
    <text evidence="3">The sequence shown here is derived from an EMBL/GenBank/DDBJ whole genome shotgun (WGS) entry which is preliminary data.</text>
</comment>
<keyword evidence="1" id="KW-1133">Transmembrane helix</keyword>
<name>A0AAW0C7B9_9AGAR</name>
<dbReference type="InterPro" id="IPR001810">
    <property type="entry name" value="F-box_dom"/>
</dbReference>
<dbReference type="Pfam" id="PF00646">
    <property type="entry name" value="F-box"/>
    <property type="match status" value="1"/>
</dbReference>
<evidence type="ECO:0000256" key="1">
    <source>
        <dbReference type="SAM" id="Phobius"/>
    </source>
</evidence>
<protein>
    <recommendedName>
        <fullName evidence="2">F-box domain-containing protein</fullName>
    </recommendedName>
</protein>
<keyword evidence="4" id="KW-1185">Reference proteome</keyword>
<reference evidence="3 4" key="1">
    <citation type="submission" date="2024-01" db="EMBL/GenBank/DDBJ databases">
        <title>A draft genome for a cacao thread blight-causing isolate of Paramarasmius palmivorus.</title>
        <authorList>
            <person name="Baruah I.K."/>
            <person name="Bukari Y."/>
            <person name="Amoako-Attah I."/>
            <person name="Meinhardt L.W."/>
            <person name="Bailey B.A."/>
            <person name="Cohen S.P."/>
        </authorList>
    </citation>
    <scope>NUCLEOTIDE SEQUENCE [LARGE SCALE GENOMIC DNA]</scope>
    <source>
        <strain evidence="3 4">GH-12</strain>
    </source>
</reference>
<dbReference type="SUPFAM" id="SSF81383">
    <property type="entry name" value="F-box domain"/>
    <property type="match status" value="1"/>
</dbReference>
<dbReference type="SMART" id="SM00256">
    <property type="entry name" value="FBOX"/>
    <property type="match status" value="1"/>
</dbReference>
<organism evidence="3 4">
    <name type="scientific">Paramarasmius palmivorus</name>
    <dbReference type="NCBI Taxonomy" id="297713"/>
    <lineage>
        <taxon>Eukaryota</taxon>
        <taxon>Fungi</taxon>
        <taxon>Dikarya</taxon>
        <taxon>Basidiomycota</taxon>
        <taxon>Agaricomycotina</taxon>
        <taxon>Agaricomycetes</taxon>
        <taxon>Agaricomycetidae</taxon>
        <taxon>Agaricales</taxon>
        <taxon>Marasmiineae</taxon>
        <taxon>Marasmiaceae</taxon>
        <taxon>Paramarasmius</taxon>
    </lineage>
</organism>
<keyword evidence="1" id="KW-0812">Transmembrane</keyword>
<accession>A0AAW0C7B9</accession>
<evidence type="ECO:0000313" key="3">
    <source>
        <dbReference type="EMBL" id="KAK7034542.1"/>
    </source>
</evidence>
<dbReference type="Proteomes" id="UP001383192">
    <property type="component" value="Unassembled WGS sequence"/>
</dbReference>
<keyword evidence="1" id="KW-0472">Membrane</keyword>
<dbReference type="InterPro" id="IPR036047">
    <property type="entry name" value="F-box-like_dom_sf"/>
</dbReference>
<feature type="domain" description="F-box" evidence="2">
    <location>
        <begin position="41"/>
        <end position="90"/>
    </location>
</feature>
<proteinExistence type="predicted"/>
<dbReference type="CDD" id="cd09917">
    <property type="entry name" value="F-box_SF"/>
    <property type="match status" value="1"/>
</dbReference>
<dbReference type="EMBL" id="JAYKXP010000057">
    <property type="protein sequence ID" value="KAK7034542.1"/>
    <property type="molecule type" value="Genomic_DNA"/>
</dbReference>
<evidence type="ECO:0000313" key="4">
    <source>
        <dbReference type="Proteomes" id="UP001383192"/>
    </source>
</evidence>